<evidence type="ECO:0000259" key="12">
    <source>
        <dbReference type="Pfam" id="PF22456"/>
    </source>
</evidence>
<feature type="domain" description="Peptidase M16 C-terminal" evidence="10">
    <location>
        <begin position="937"/>
        <end position="1120"/>
    </location>
</feature>
<comment type="similarity">
    <text evidence="1">Belongs to the peptidase M16 family.</text>
</comment>
<feature type="domain" description="Peptidase M16 middle/third" evidence="11">
    <location>
        <begin position="1126"/>
        <end position="1423"/>
    </location>
</feature>
<evidence type="ECO:0000259" key="8">
    <source>
        <dbReference type="Pfam" id="PF00675"/>
    </source>
</evidence>
<feature type="transmembrane region" description="Helical" evidence="7">
    <location>
        <begin position="520"/>
        <end position="548"/>
    </location>
</feature>
<keyword evidence="2" id="KW-0645">Protease</keyword>
<keyword evidence="6" id="KW-0482">Metalloprotease</keyword>
<evidence type="ECO:0008006" key="15">
    <source>
        <dbReference type="Google" id="ProtNLM"/>
    </source>
</evidence>
<dbReference type="InterPro" id="IPR003864">
    <property type="entry name" value="CSC1/OSCA1-like_7TM"/>
</dbReference>
<organism evidence="13 14">
    <name type="scientific">Durusdinium trenchii</name>
    <dbReference type="NCBI Taxonomy" id="1381693"/>
    <lineage>
        <taxon>Eukaryota</taxon>
        <taxon>Sar</taxon>
        <taxon>Alveolata</taxon>
        <taxon>Dinophyceae</taxon>
        <taxon>Suessiales</taxon>
        <taxon>Symbiodiniaceae</taxon>
        <taxon>Durusdinium</taxon>
    </lineage>
</organism>
<name>A0ABP0SXM8_9DINO</name>
<feature type="transmembrane region" description="Helical" evidence="7">
    <location>
        <begin position="600"/>
        <end position="626"/>
    </location>
</feature>
<dbReference type="Pfam" id="PF05193">
    <property type="entry name" value="Peptidase_M16_C"/>
    <property type="match status" value="1"/>
</dbReference>
<evidence type="ECO:0000259" key="11">
    <source>
        <dbReference type="Pfam" id="PF16187"/>
    </source>
</evidence>
<dbReference type="Gene3D" id="3.30.830.10">
    <property type="entry name" value="Metalloenzyme, LuxS/M16 peptidase-like"/>
    <property type="match status" value="4"/>
</dbReference>
<dbReference type="Proteomes" id="UP001642484">
    <property type="component" value="Unassembled WGS sequence"/>
</dbReference>
<evidence type="ECO:0000256" key="4">
    <source>
        <dbReference type="ARBA" id="ARBA00022801"/>
    </source>
</evidence>
<dbReference type="Pfam" id="PF16187">
    <property type="entry name" value="Peptidase_M16_M"/>
    <property type="match status" value="1"/>
</dbReference>
<dbReference type="InterPro" id="IPR011765">
    <property type="entry name" value="Pept_M16_N"/>
</dbReference>
<evidence type="ECO:0000256" key="3">
    <source>
        <dbReference type="ARBA" id="ARBA00022723"/>
    </source>
</evidence>
<evidence type="ECO:0000313" key="13">
    <source>
        <dbReference type="EMBL" id="CAK9117206.1"/>
    </source>
</evidence>
<protein>
    <recommendedName>
        <fullName evidence="15">Insulin-degrading enzyme</fullName>
    </recommendedName>
</protein>
<dbReference type="InterPro" id="IPR050626">
    <property type="entry name" value="Peptidase_M16"/>
</dbReference>
<feature type="domain" description="CSC1/OSCA1-like 7TM region" evidence="9">
    <location>
        <begin position="474"/>
        <end position="729"/>
    </location>
</feature>
<dbReference type="InterPro" id="IPR032632">
    <property type="entry name" value="Peptidase_M16_M"/>
</dbReference>
<dbReference type="InterPro" id="IPR011249">
    <property type="entry name" value="Metalloenz_LuxS/M16"/>
</dbReference>
<keyword evidence="4" id="KW-0378">Hydrolase</keyword>
<feature type="domain" description="Coenzyme PQQ synthesis protein F-like C-terminal lobe" evidence="12">
    <location>
        <begin position="1527"/>
        <end position="1611"/>
    </location>
</feature>
<dbReference type="InterPro" id="IPR007863">
    <property type="entry name" value="Peptidase_M16_C"/>
</dbReference>
<dbReference type="Pfam" id="PF02714">
    <property type="entry name" value="RSN1_7TM"/>
    <property type="match status" value="1"/>
</dbReference>
<keyword evidence="7" id="KW-0812">Transmembrane</keyword>
<feature type="transmembrane region" description="Helical" evidence="7">
    <location>
        <begin position="569"/>
        <end position="594"/>
    </location>
</feature>
<gene>
    <name evidence="13" type="ORF">CCMP2556_LOCUS54589</name>
</gene>
<dbReference type="EMBL" id="CAXAMN010028606">
    <property type="protein sequence ID" value="CAK9117206.1"/>
    <property type="molecule type" value="Genomic_DNA"/>
</dbReference>
<evidence type="ECO:0000256" key="5">
    <source>
        <dbReference type="ARBA" id="ARBA00022833"/>
    </source>
</evidence>
<evidence type="ECO:0000259" key="10">
    <source>
        <dbReference type="Pfam" id="PF05193"/>
    </source>
</evidence>
<feature type="transmembrane region" description="Helical" evidence="7">
    <location>
        <begin position="478"/>
        <end position="500"/>
    </location>
</feature>
<keyword evidence="7" id="KW-1133">Transmembrane helix</keyword>
<dbReference type="Pfam" id="PF00675">
    <property type="entry name" value="Peptidase_M16"/>
    <property type="match status" value="1"/>
</dbReference>
<dbReference type="PANTHER" id="PTHR43690">
    <property type="entry name" value="NARDILYSIN"/>
    <property type="match status" value="1"/>
</dbReference>
<dbReference type="InterPro" id="IPR054734">
    <property type="entry name" value="PqqF-like_C_4"/>
</dbReference>
<evidence type="ECO:0000259" key="9">
    <source>
        <dbReference type="Pfam" id="PF02714"/>
    </source>
</evidence>
<keyword evidence="14" id="KW-1185">Reference proteome</keyword>
<dbReference type="Pfam" id="PF22456">
    <property type="entry name" value="PqqF-like_C_4"/>
    <property type="match status" value="1"/>
</dbReference>
<proteinExistence type="inferred from homology"/>
<keyword evidence="5" id="KW-0862">Zinc</keyword>
<comment type="caution">
    <text evidence="13">The sequence shown here is derived from an EMBL/GenBank/DDBJ whole genome shotgun (WGS) entry which is preliminary data.</text>
</comment>
<keyword evidence="7" id="KW-0472">Membrane</keyword>
<accession>A0ABP0SXM8</accession>
<evidence type="ECO:0000256" key="6">
    <source>
        <dbReference type="ARBA" id="ARBA00023049"/>
    </source>
</evidence>
<keyword evidence="3" id="KW-0479">Metal-binding</keyword>
<evidence type="ECO:0000313" key="14">
    <source>
        <dbReference type="Proteomes" id="UP001642484"/>
    </source>
</evidence>
<reference evidence="13 14" key="1">
    <citation type="submission" date="2024-02" db="EMBL/GenBank/DDBJ databases">
        <authorList>
            <person name="Chen Y."/>
            <person name="Shah S."/>
            <person name="Dougan E. K."/>
            <person name="Thang M."/>
            <person name="Chan C."/>
        </authorList>
    </citation>
    <scope>NUCLEOTIDE SEQUENCE [LARGE SCALE GENOMIC DNA]</scope>
</reference>
<evidence type="ECO:0000256" key="2">
    <source>
        <dbReference type="ARBA" id="ARBA00022670"/>
    </source>
</evidence>
<sequence>MLKVLQRAKELALQAATCEADAVYEALRAACREHRMALSDLALSFCASVGAESLVGCSISGKYSTSLEDVLVQRHLLLEGRTQGWPQLRKACLKVMQASVQPRSGVFGRACPKAMAEAEAERLAQVLDDKRRALCQKRLEKAFRDAVKLVELVLRKQEQQVSRKRNSYFAMADVTTAAEPAVQAPAQAPAQAAPAAAPAQGKELKAVMEDMAAVVMADTNQECLDNPCESTNWASVEKGRGNFKSFGKPVESLSTALDFGPPYDTLCKLACACASMGLRSCALLFGLFVHLQVASSAKVEAERETLGSRCTETSYAVRVMGVALNGDRDVQTLNTSLFVGGLGAAGVRCEQEDPDAKEYHLEVSTGLPWIDFIWKVWNTTPEDEVRLAGLDGWSRVAKEQEAVEAALQGPRPDTKVASSSGFVTFTTILSQRLASREQCTRDVQAFRMYMAPDPQDVLYENLAEDDINASSWKWLGRLALLAVFLFWIPIVVAISGWTTLSSIQGTVPAVEKFLDAHPALASLMSGVLATAALKIFMMFLPSVLHFIITTTLHLKAGSVEQLKLQQWSTAFLLLFVVLVTSLGRGLTITFFIVMQEPAKIISLLAASLPSASHFYFNYVILGWLVLPMDFQQQWALRGVEDEARLYSDPEDQAYYGLGTRMARTVLMASIFYIFCSCSPLILVFTWIYFFLAQFVFGYLLLFCESKKPDTGGVFWVQATEQLFLVLAIYVSRQKGVMLMVGVLRGLTRNGIWAGPPMATLASLMVLYVARRDLKNLAFDTLPLEEVVKAFKDNKDGRVKRKDLPGLAHFLEHMLFTGTAKYPKEGEYHEFIQQNGGSANAYTACYFTNYMFEIKPEALVEALDRFAGFFIEPLLTRDCTEREINAVDSEYQAGLTSPWWRYVGIMNMSANPDHPFHVAVGNNKVLLEEPKERGIDLYEEMKKLYESTYSSNGMTLCVFGKESTAELEKILRDKFGSIKNKGVSMPIGDSVSEKPPFLPSEWHQLLLQNPVQDVKDLTFSWVIPYQAPLWRYKPAQYIRHLLGHEGKGSVIAALKQQGLIVGCGAGDGGWLEGAFSLLNVTFELTDKGLDAVEEIGRYLFAYLGMLQKSTPEKWIFDEAQRLSDITFKFKEDARPFQLCPAIALSLHQFPPSEALCGGILQYEFNPDAISNLLSKLTLDTVRVQFQAKVLADRCTEKDTSYSSPMALLQIEPGWLESWANVLKAGGSLEESRDITSKMGLHLPPPNPFIPEDLSLKPPSEKQAVPVLLKGTEPPVAGIFHRQDDLFQQPKAQVTFFIYSPYFTKDVASYMKTAIWSLCVEEALQDFAYDAEIAGVGYALKVSGGSLRLVLSGFNDKLHVLLEAVTEKMISMTAVPEHIFAIVMDAAGDDLRNQAEHAQPIQQAIHRFDDLLYQGSSFPVLEKLKAWEKIQREDLSNLCARFFADGAHVEALILGNLTAEDAKQLSAKLVTGLQLSKPLQSLPYRAEASLPEGSTLWELDSMDVDDPNHAVLLKLQLPIGLEDEMLAMLLDKVLSAKFFEILRTQQQLGYIVQMAASVPLKSPMIVALVQTEFLPDYVRGCIGKFMEEHFHFVEESLGAEEFEVCKSGLISQL</sequence>
<feature type="transmembrane region" description="Helical" evidence="7">
    <location>
        <begin position="712"/>
        <end position="730"/>
    </location>
</feature>
<feature type="domain" description="Peptidase M16 N-terminal" evidence="8">
    <location>
        <begin position="800"/>
        <end position="892"/>
    </location>
</feature>
<evidence type="ECO:0000256" key="7">
    <source>
        <dbReference type="SAM" id="Phobius"/>
    </source>
</evidence>
<feature type="transmembrane region" description="Helical" evidence="7">
    <location>
        <begin position="751"/>
        <end position="769"/>
    </location>
</feature>
<evidence type="ECO:0000256" key="1">
    <source>
        <dbReference type="ARBA" id="ARBA00007261"/>
    </source>
</evidence>
<feature type="transmembrane region" description="Helical" evidence="7">
    <location>
        <begin position="670"/>
        <end position="700"/>
    </location>
</feature>
<dbReference type="PANTHER" id="PTHR43690:SF18">
    <property type="entry name" value="INSULIN-DEGRADING ENZYME-RELATED"/>
    <property type="match status" value="1"/>
</dbReference>
<dbReference type="SUPFAM" id="SSF63411">
    <property type="entry name" value="LuxS/MPP-like metallohydrolase"/>
    <property type="match status" value="4"/>
</dbReference>